<organism evidence="1 2">
    <name type="scientific">Martelella mediterranea</name>
    <dbReference type="NCBI Taxonomy" id="293089"/>
    <lineage>
        <taxon>Bacteria</taxon>
        <taxon>Pseudomonadati</taxon>
        <taxon>Pseudomonadota</taxon>
        <taxon>Alphaproteobacteria</taxon>
        <taxon>Hyphomicrobiales</taxon>
        <taxon>Aurantimonadaceae</taxon>
        <taxon>Martelella</taxon>
    </lineage>
</organism>
<gene>
    <name evidence="1" type="ORF">EDC90_1007155</name>
</gene>
<dbReference type="OrthoDB" id="9814738at2"/>
<evidence type="ECO:0008006" key="3">
    <source>
        <dbReference type="Google" id="ProtNLM"/>
    </source>
</evidence>
<evidence type="ECO:0000313" key="2">
    <source>
        <dbReference type="Proteomes" id="UP000295097"/>
    </source>
</evidence>
<dbReference type="AlphaFoldDB" id="A0A4R3NUM1"/>
<evidence type="ECO:0000313" key="1">
    <source>
        <dbReference type="EMBL" id="TCT41178.1"/>
    </source>
</evidence>
<comment type="caution">
    <text evidence="1">The sequence shown here is derived from an EMBL/GenBank/DDBJ whole genome shotgun (WGS) entry which is preliminary data.</text>
</comment>
<reference evidence="1 2" key="1">
    <citation type="submission" date="2019-03" db="EMBL/GenBank/DDBJ databases">
        <title>Freshwater and sediment microbial communities from various areas in North America, analyzing microbe dynamics in response to fracking.</title>
        <authorList>
            <person name="Lamendella R."/>
        </authorList>
    </citation>
    <scope>NUCLEOTIDE SEQUENCE [LARGE SCALE GENOMIC DNA]</scope>
    <source>
        <strain evidence="1 2">175.2</strain>
    </source>
</reference>
<proteinExistence type="predicted"/>
<sequence>MSEHYNRLSPAEAERLAMLAEEAGEIVQAVGKILRHGYESFHPSDPTTPNRVLLSNEVGDLSAVYTMMLANGDLPSIQEDEVTASLASKLRCTHHQRAECER</sequence>
<name>A0A4R3NUM1_9HYPH</name>
<dbReference type="RefSeq" id="WP_132309963.1">
    <property type="nucleotide sequence ID" value="NZ_SMAR01000007.1"/>
</dbReference>
<protein>
    <recommendedName>
        <fullName evidence="3">MazG-like nucleotide pyrophosphohydrolase family protein</fullName>
    </recommendedName>
</protein>
<dbReference type="Proteomes" id="UP000295097">
    <property type="component" value="Unassembled WGS sequence"/>
</dbReference>
<dbReference type="EMBL" id="SMAR01000007">
    <property type="protein sequence ID" value="TCT41178.1"/>
    <property type="molecule type" value="Genomic_DNA"/>
</dbReference>
<accession>A0A4R3NUM1</accession>
<keyword evidence="2" id="KW-1185">Reference proteome</keyword>